<keyword evidence="6" id="KW-1185">Reference proteome</keyword>
<dbReference type="PANTHER" id="PTHR34535">
    <property type="entry name" value="HYDROGENASE MATURATION FACTOR HYPA"/>
    <property type="match status" value="1"/>
</dbReference>
<dbReference type="AlphaFoldDB" id="B9XAS5"/>
<dbReference type="PANTHER" id="PTHR34535:SF3">
    <property type="entry name" value="HYDROGENASE MATURATION FACTOR HYPA"/>
    <property type="match status" value="1"/>
</dbReference>
<organism evidence="5 6">
    <name type="scientific">Pedosphaera parvula (strain Ellin514)</name>
    <dbReference type="NCBI Taxonomy" id="320771"/>
    <lineage>
        <taxon>Bacteria</taxon>
        <taxon>Pseudomonadati</taxon>
        <taxon>Verrucomicrobiota</taxon>
        <taxon>Pedosphaerae</taxon>
        <taxon>Pedosphaerales</taxon>
        <taxon>Pedosphaeraceae</taxon>
        <taxon>Pedosphaera</taxon>
    </lineage>
</organism>
<evidence type="ECO:0000313" key="6">
    <source>
        <dbReference type="Proteomes" id="UP000003688"/>
    </source>
</evidence>
<accession>B9XAS5</accession>
<dbReference type="GO" id="GO:0008270">
    <property type="term" value="F:zinc ion binding"/>
    <property type="evidence" value="ECO:0007669"/>
    <property type="project" value="UniProtKB-UniRule"/>
</dbReference>
<reference evidence="5 6" key="1">
    <citation type="journal article" date="2011" name="J. Bacteriol.">
        <title>Genome sequence of 'Pedosphaera parvula' Ellin514, an aerobic Verrucomicrobial isolate from pasture soil.</title>
        <authorList>
            <person name="Kant R."/>
            <person name="van Passel M.W."/>
            <person name="Sangwan P."/>
            <person name="Palva A."/>
            <person name="Lucas S."/>
            <person name="Copeland A."/>
            <person name="Lapidus A."/>
            <person name="Glavina Del Rio T."/>
            <person name="Dalin E."/>
            <person name="Tice H."/>
            <person name="Bruce D."/>
            <person name="Goodwin L."/>
            <person name="Pitluck S."/>
            <person name="Chertkov O."/>
            <person name="Larimer F.W."/>
            <person name="Land M.L."/>
            <person name="Hauser L."/>
            <person name="Brettin T.S."/>
            <person name="Detter J.C."/>
            <person name="Han S."/>
            <person name="de Vos W.M."/>
            <person name="Janssen P.H."/>
            <person name="Smidt H."/>
        </authorList>
    </citation>
    <scope>NUCLEOTIDE SEQUENCE [LARGE SCALE GENOMIC DNA]</scope>
    <source>
        <strain evidence="5 6">Ellin514</strain>
    </source>
</reference>
<feature type="binding site" evidence="4">
    <location>
        <position position="73"/>
    </location>
    <ligand>
        <name>Zn(2+)</name>
        <dbReference type="ChEBI" id="CHEBI:29105"/>
    </ligand>
</feature>
<gene>
    <name evidence="4" type="primary">hypA</name>
    <name evidence="5" type="ORF">Cflav_PD5745</name>
</gene>
<dbReference type="RefSeq" id="WP_007412923.1">
    <property type="nucleotide sequence ID" value="NZ_ABOX02000002.1"/>
</dbReference>
<keyword evidence="3 4" id="KW-0862">Zinc</keyword>
<dbReference type="OrthoDB" id="9800361at2"/>
<evidence type="ECO:0000256" key="4">
    <source>
        <dbReference type="HAMAP-Rule" id="MF_00213"/>
    </source>
</evidence>
<comment type="caution">
    <text evidence="5">The sequence shown here is derived from an EMBL/GenBank/DDBJ whole genome shotgun (WGS) entry which is preliminary data.</text>
</comment>
<keyword evidence="2 4" id="KW-0479">Metal-binding</keyword>
<name>B9XAS5_PEDPL</name>
<dbReference type="Pfam" id="PF01155">
    <property type="entry name" value="HypA"/>
    <property type="match status" value="1"/>
</dbReference>
<dbReference type="HAMAP" id="MF_00213">
    <property type="entry name" value="HypA_HybF"/>
    <property type="match status" value="1"/>
</dbReference>
<sequence>MHELSIVSGIVESVLDFVEAREIKKVLGVRLAVGELTHLEIEQLQFCYTALVEQTAVQGSTLEVDVVPARVSCPHCLYEGLPKYWEDALSMAPVPTLQCPQCGKATEATQGHECAIKTIKYVT</sequence>
<evidence type="ECO:0000313" key="5">
    <source>
        <dbReference type="EMBL" id="EEF63110.1"/>
    </source>
</evidence>
<feature type="binding site" evidence="4">
    <location>
        <position position="76"/>
    </location>
    <ligand>
        <name>Zn(2+)</name>
        <dbReference type="ChEBI" id="CHEBI:29105"/>
    </ligand>
</feature>
<dbReference type="EMBL" id="ABOX02000002">
    <property type="protein sequence ID" value="EEF63110.1"/>
    <property type="molecule type" value="Genomic_DNA"/>
</dbReference>
<dbReference type="Gene3D" id="3.30.2320.80">
    <property type="match status" value="1"/>
</dbReference>
<dbReference type="Proteomes" id="UP000003688">
    <property type="component" value="Unassembled WGS sequence"/>
</dbReference>
<evidence type="ECO:0000256" key="1">
    <source>
        <dbReference type="ARBA" id="ARBA00022596"/>
    </source>
</evidence>
<dbReference type="GO" id="GO:0051604">
    <property type="term" value="P:protein maturation"/>
    <property type="evidence" value="ECO:0007669"/>
    <property type="project" value="InterPro"/>
</dbReference>
<dbReference type="PIRSF" id="PIRSF004761">
    <property type="entry name" value="Hydrgn_mat_HypA"/>
    <property type="match status" value="1"/>
</dbReference>
<proteinExistence type="inferred from homology"/>
<feature type="binding site" evidence="4">
    <location>
        <position position="99"/>
    </location>
    <ligand>
        <name>Zn(2+)</name>
        <dbReference type="ChEBI" id="CHEBI:29105"/>
    </ligand>
</feature>
<dbReference type="STRING" id="320771.Cflav_PD5745"/>
<feature type="binding site" evidence="4">
    <location>
        <position position="102"/>
    </location>
    <ligand>
        <name>Zn(2+)</name>
        <dbReference type="ChEBI" id="CHEBI:29105"/>
    </ligand>
</feature>
<evidence type="ECO:0000256" key="3">
    <source>
        <dbReference type="ARBA" id="ARBA00022833"/>
    </source>
</evidence>
<dbReference type="GO" id="GO:0016151">
    <property type="term" value="F:nickel cation binding"/>
    <property type="evidence" value="ECO:0007669"/>
    <property type="project" value="UniProtKB-UniRule"/>
</dbReference>
<comment type="similarity">
    <text evidence="4">Belongs to the HypA/HybF family.</text>
</comment>
<evidence type="ECO:0000256" key="2">
    <source>
        <dbReference type="ARBA" id="ARBA00022723"/>
    </source>
</evidence>
<protein>
    <recommendedName>
        <fullName evidence="4">Hydrogenase maturation factor HypA</fullName>
    </recommendedName>
</protein>
<comment type="function">
    <text evidence="4">Involved in the maturation of [NiFe] hydrogenases. Required for nickel insertion into the metal center of the hydrogenase.</text>
</comment>
<feature type="binding site" evidence="4">
    <location>
        <position position="2"/>
    </location>
    <ligand>
        <name>Ni(2+)</name>
        <dbReference type="ChEBI" id="CHEBI:49786"/>
    </ligand>
</feature>
<dbReference type="InterPro" id="IPR000688">
    <property type="entry name" value="HypA/HybF"/>
</dbReference>
<keyword evidence="1 4" id="KW-0533">Nickel</keyword>